<accession>A0ABQ4L4D9</accession>
<sequence>MTCTVDSVDMADSVDVDAAALQAQHMDMAEDSDLEAGLH</sequence>
<dbReference type="Proteomes" id="UP000680670">
    <property type="component" value="Unassembled WGS sequence"/>
</dbReference>
<comment type="caution">
    <text evidence="1">The sequence shown here is derived from an EMBL/GenBank/DDBJ whole genome shotgun (WGS) entry which is preliminary data.</text>
</comment>
<gene>
    <name evidence="1" type="ORF">J6TS1_49350</name>
</gene>
<name>A0ABQ4L4D9_SIMTE</name>
<organism evidence="1 2">
    <name type="scientific">Siminovitchia terrae</name>
    <name type="common">Bacillus terrae</name>
    <dbReference type="NCBI Taxonomy" id="1914933"/>
    <lineage>
        <taxon>Bacteria</taxon>
        <taxon>Bacillati</taxon>
        <taxon>Bacillota</taxon>
        <taxon>Bacilli</taxon>
        <taxon>Bacillales</taxon>
        <taxon>Bacillaceae</taxon>
        <taxon>Siminovitchia</taxon>
    </lineage>
</organism>
<proteinExistence type="predicted"/>
<evidence type="ECO:0000313" key="1">
    <source>
        <dbReference type="EMBL" id="GIN99065.1"/>
    </source>
</evidence>
<protein>
    <submittedName>
        <fullName evidence="1">Uncharacterized protein</fullName>
    </submittedName>
</protein>
<dbReference type="EMBL" id="BORJ01000020">
    <property type="protein sequence ID" value="GIN99065.1"/>
    <property type="molecule type" value="Genomic_DNA"/>
</dbReference>
<keyword evidence="2" id="KW-1185">Reference proteome</keyword>
<evidence type="ECO:0000313" key="2">
    <source>
        <dbReference type="Proteomes" id="UP000680670"/>
    </source>
</evidence>
<reference evidence="1 2" key="1">
    <citation type="submission" date="2021-03" db="EMBL/GenBank/DDBJ databases">
        <title>Antimicrobial resistance genes in bacteria isolated from Japanese honey, and their potential for conferring macrolide and lincosamide resistance in the American foulbrood pathogen Paenibacillus larvae.</title>
        <authorList>
            <person name="Okamoto M."/>
            <person name="Kumagai M."/>
            <person name="Kanamori H."/>
            <person name="Takamatsu D."/>
        </authorList>
    </citation>
    <scope>NUCLEOTIDE SEQUENCE [LARGE SCALE GENOMIC DNA]</scope>
    <source>
        <strain evidence="1 2">J6TS1</strain>
    </source>
</reference>